<evidence type="ECO:0000313" key="9">
    <source>
        <dbReference type="Proteomes" id="UP000193920"/>
    </source>
</evidence>
<sequence>MVKETKINPRCFFDISIDGKSEGRIVFELFADVTPKTCENFRALCTGEFGSSKLSNRPLHYKLSRFHRVIKGFMCQGSGSGGESIYGLNFPDENFKKKHTSEGLLCMANRGPNTNSSQFYITFRPCSHLDGKHVVFGRVVSGYDVVEKIENVKTDEKDCPLVPVIISNCGELELRKVVKKSPTKKKKRRKIKNRPLKKVKR</sequence>
<protein>
    <recommendedName>
        <fullName evidence="5">Peptidyl-prolyl cis-trans isomerase</fullName>
        <shortName evidence="5">PPIase</shortName>
        <ecNumber evidence="5">5.2.1.8</ecNumber>
    </recommendedName>
</protein>
<dbReference type="Gene3D" id="2.40.100.10">
    <property type="entry name" value="Cyclophilin-like"/>
    <property type="match status" value="1"/>
</dbReference>
<evidence type="ECO:0000256" key="6">
    <source>
        <dbReference type="SAM" id="MobiDB-lite"/>
    </source>
</evidence>
<dbReference type="FunFam" id="2.40.100.10:FF:000022">
    <property type="entry name" value="Peptidyl-prolyl cis-trans isomerase CYP95"/>
    <property type="match status" value="1"/>
</dbReference>
<evidence type="ECO:0000256" key="3">
    <source>
        <dbReference type="ARBA" id="ARBA00023110"/>
    </source>
</evidence>
<dbReference type="PANTHER" id="PTHR11071">
    <property type="entry name" value="PEPTIDYL-PROLYL CIS-TRANS ISOMERASE"/>
    <property type="match status" value="1"/>
</dbReference>
<feature type="domain" description="PPIase cyclophilin-type" evidence="7">
    <location>
        <begin position="12"/>
        <end position="171"/>
    </location>
</feature>
<dbReference type="GO" id="GO:0006457">
    <property type="term" value="P:protein folding"/>
    <property type="evidence" value="ECO:0007669"/>
    <property type="project" value="TreeGrafter"/>
</dbReference>
<dbReference type="SUPFAM" id="SSF50891">
    <property type="entry name" value="Cyclophilin-like"/>
    <property type="match status" value="1"/>
</dbReference>
<feature type="region of interest" description="Disordered" evidence="6">
    <location>
        <begin position="179"/>
        <end position="201"/>
    </location>
</feature>
<name>A0A1Y2BQV6_9FUNG</name>
<dbReference type="STRING" id="1754190.A0A1Y2BQV6"/>
<comment type="similarity">
    <text evidence="5">Belongs to the cyclophilin-type PPIase family.</text>
</comment>
<gene>
    <name evidence="8" type="ORF">LY90DRAFT_523934</name>
</gene>
<dbReference type="EMBL" id="MCOG01000144">
    <property type="protein sequence ID" value="ORY37129.1"/>
    <property type="molecule type" value="Genomic_DNA"/>
</dbReference>
<keyword evidence="3 5" id="KW-0697">Rotamase</keyword>
<dbReference type="InterPro" id="IPR024936">
    <property type="entry name" value="Cyclophilin-type_PPIase"/>
</dbReference>
<dbReference type="Proteomes" id="UP000193920">
    <property type="component" value="Unassembled WGS sequence"/>
</dbReference>
<dbReference type="PANTHER" id="PTHR11071:SF561">
    <property type="entry name" value="PEPTIDYL-PROLYL CIS-TRANS ISOMERASE D-RELATED"/>
    <property type="match status" value="1"/>
</dbReference>
<evidence type="ECO:0000256" key="5">
    <source>
        <dbReference type="RuleBase" id="RU363019"/>
    </source>
</evidence>
<accession>A0A1Y2BQV6</accession>
<comment type="catalytic activity">
    <reaction evidence="1 5">
        <text>[protein]-peptidylproline (omega=180) = [protein]-peptidylproline (omega=0)</text>
        <dbReference type="Rhea" id="RHEA:16237"/>
        <dbReference type="Rhea" id="RHEA-COMP:10747"/>
        <dbReference type="Rhea" id="RHEA-COMP:10748"/>
        <dbReference type="ChEBI" id="CHEBI:83833"/>
        <dbReference type="ChEBI" id="CHEBI:83834"/>
        <dbReference type="EC" id="5.2.1.8"/>
    </reaction>
</comment>
<evidence type="ECO:0000259" key="7">
    <source>
        <dbReference type="PROSITE" id="PS50072"/>
    </source>
</evidence>
<evidence type="ECO:0000256" key="2">
    <source>
        <dbReference type="ARBA" id="ARBA00002388"/>
    </source>
</evidence>
<comment type="function">
    <text evidence="2 5">PPIases accelerate the folding of proteins. It catalyzes the cis-trans isomerization of proline imidic peptide bonds in oligopeptides.</text>
</comment>
<keyword evidence="9" id="KW-1185">Reference proteome</keyword>
<reference evidence="8 9" key="1">
    <citation type="submission" date="2016-08" db="EMBL/GenBank/DDBJ databases">
        <title>A Parts List for Fungal Cellulosomes Revealed by Comparative Genomics.</title>
        <authorList>
            <consortium name="DOE Joint Genome Institute"/>
            <person name="Haitjema C.H."/>
            <person name="Gilmore S.P."/>
            <person name="Henske J.K."/>
            <person name="Solomon K.V."/>
            <person name="De Groot R."/>
            <person name="Kuo A."/>
            <person name="Mondo S.J."/>
            <person name="Salamov A.A."/>
            <person name="Labutti K."/>
            <person name="Zhao Z."/>
            <person name="Chiniquy J."/>
            <person name="Barry K."/>
            <person name="Brewer H.M."/>
            <person name="Purvine S.O."/>
            <person name="Wright A.T."/>
            <person name="Boxma B."/>
            <person name="Van Alen T."/>
            <person name="Hackstein J.H."/>
            <person name="Baker S.E."/>
            <person name="Grigoriev I.V."/>
            <person name="O'Malley M.A."/>
        </authorList>
    </citation>
    <scope>NUCLEOTIDE SEQUENCE [LARGE SCALE GENOMIC DNA]</scope>
    <source>
        <strain evidence="8 9">G1</strain>
    </source>
</reference>
<evidence type="ECO:0000256" key="4">
    <source>
        <dbReference type="ARBA" id="ARBA00023235"/>
    </source>
</evidence>
<dbReference type="EC" id="5.2.1.8" evidence="5"/>
<keyword evidence="4 5" id="KW-0413">Isomerase</keyword>
<evidence type="ECO:0000256" key="1">
    <source>
        <dbReference type="ARBA" id="ARBA00000971"/>
    </source>
</evidence>
<comment type="caution">
    <text evidence="8">The sequence shown here is derived from an EMBL/GenBank/DDBJ whole genome shotgun (WGS) entry which is preliminary data.</text>
</comment>
<proteinExistence type="inferred from homology"/>
<dbReference type="PROSITE" id="PS50072">
    <property type="entry name" value="CSA_PPIASE_2"/>
    <property type="match status" value="1"/>
</dbReference>
<dbReference type="GO" id="GO:0005737">
    <property type="term" value="C:cytoplasm"/>
    <property type="evidence" value="ECO:0007669"/>
    <property type="project" value="TreeGrafter"/>
</dbReference>
<dbReference type="PIRSF" id="PIRSF001467">
    <property type="entry name" value="Peptidylpro_ismrse"/>
    <property type="match status" value="1"/>
</dbReference>
<dbReference type="AlphaFoldDB" id="A0A1Y2BQV6"/>
<dbReference type="PRINTS" id="PR00153">
    <property type="entry name" value="CSAPPISMRASE"/>
</dbReference>
<dbReference type="InterPro" id="IPR002130">
    <property type="entry name" value="Cyclophilin-type_PPIase_dom"/>
</dbReference>
<evidence type="ECO:0000313" key="8">
    <source>
        <dbReference type="EMBL" id="ORY37129.1"/>
    </source>
</evidence>
<dbReference type="GO" id="GO:0003755">
    <property type="term" value="F:peptidyl-prolyl cis-trans isomerase activity"/>
    <property type="evidence" value="ECO:0007669"/>
    <property type="project" value="UniProtKB-UniRule"/>
</dbReference>
<dbReference type="InterPro" id="IPR029000">
    <property type="entry name" value="Cyclophilin-like_dom_sf"/>
</dbReference>
<organism evidence="8 9">
    <name type="scientific">Neocallimastix californiae</name>
    <dbReference type="NCBI Taxonomy" id="1754190"/>
    <lineage>
        <taxon>Eukaryota</taxon>
        <taxon>Fungi</taxon>
        <taxon>Fungi incertae sedis</taxon>
        <taxon>Chytridiomycota</taxon>
        <taxon>Chytridiomycota incertae sedis</taxon>
        <taxon>Neocallimastigomycetes</taxon>
        <taxon>Neocallimastigales</taxon>
        <taxon>Neocallimastigaceae</taxon>
        <taxon>Neocallimastix</taxon>
    </lineage>
</organism>
<dbReference type="Pfam" id="PF00160">
    <property type="entry name" value="Pro_isomerase"/>
    <property type="match status" value="1"/>
</dbReference>
<dbReference type="OrthoDB" id="407558at2759"/>
<dbReference type="GO" id="GO:0016018">
    <property type="term" value="F:cyclosporin A binding"/>
    <property type="evidence" value="ECO:0007669"/>
    <property type="project" value="TreeGrafter"/>
</dbReference>